<dbReference type="Proteomes" id="UP001236014">
    <property type="component" value="Chromosome"/>
</dbReference>
<proteinExistence type="predicted"/>
<reference evidence="3 4" key="1">
    <citation type="submission" date="2023-06" db="EMBL/GenBank/DDBJ databases">
        <authorList>
            <person name="Oyuntsetseg B."/>
            <person name="Kim S.B."/>
        </authorList>
    </citation>
    <scope>NUCLEOTIDE SEQUENCE [LARGE SCALE GENOMIC DNA]</scope>
    <source>
        <strain evidence="3 4">2-15</strain>
    </source>
</reference>
<dbReference type="KEGG" id="acab:QRX50_18575"/>
<dbReference type="PANTHER" id="PTHR43244:SF1">
    <property type="entry name" value="5,10-METHYLENETETRAHYDROMETHANOPTERIN REDUCTASE"/>
    <property type="match status" value="1"/>
</dbReference>
<evidence type="ECO:0000313" key="4">
    <source>
        <dbReference type="Proteomes" id="UP001236014"/>
    </source>
</evidence>
<protein>
    <submittedName>
        <fullName evidence="3">LLM class flavin-dependent oxidoreductase</fullName>
    </submittedName>
</protein>
<dbReference type="CDD" id="cd01097">
    <property type="entry name" value="Tetrahydromethanopterin_reductase"/>
    <property type="match status" value="1"/>
</dbReference>
<evidence type="ECO:0000313" key="3">
    <source>
        <dbReference type="EMBL" id="WIX82633.1"/>
    </source>
</evidence>
<keyword evidence="1" id="KW-0560">Oxidoreductase</keyword>
<keyword evidence="4" id="KW-1185">Reference proteome</keyword>
<dbReference type="InterPro" id="IPR011251">
    <property type="entry name" value="Luciferase-like_dom"/>
</dbReference>
<evidence type="ECO:0000256" key="1">
    <source>
        <dbReference type="ARBA" id="ARBA00023002"/>
    </source>
</evidence>
<dbReference type="InterPro" id="IPR036661">
    <property type="entry name" value="Luciferase-like_sf"/>
</dbReference>
<dbReference type="Gene3D" id="3.20.20.30">
    <property type="entry name" value="Luciferase-like domain"/>
    <property type="match status" value="1"/>
</dbReference>
<gene>
    <name evidence="3" type="ORF">QRX50_18575</name>
</gene>
<dbReference type="InterPro" id="IPR050564">
    <property type="entry name" value="F420-G6PD/mer"/>
</dbReference>
<dbReference type="EMBL" id="CP127294">
    <property type="protein sequence ID" value="WIX82633.1"/>
    <property type="molecule type" value="Genomic_DNA"/>
</dbReference>
<sequence>MKIGLVAPPDLGVTQFVGYAQRAERLGFDELWVVEDCFFRGGIAQAAVALAKTERIQVGIGVLPAGARNVAFAGMEVATLAGMFPGRLLAGIGHGMPAWLRQAGAWPGSPLTLLREYFTTVRAILAGERVGFDGAEVQLRDVRLQSPPEVVPPLYAGVRGPKSLALAAEVADGTILAEPVTPEYLRAVREIVGAEHELIAYNVAAVDDSPDHARTLARQALTAIGEPDWAPHLAPLPFAVEFAALRKAAGSQEEFAAALPDEWVDQLAVVGTPADARARLGELEAAGAGHVVFIPAGPDPTAAVEALARVLPYR</sequence>
<organism evidence="3 4">
    <name type="scientific">Amycolatopsis carbonis</name>
    <dbReference type="NCBI Taxonomy" id="715471"/>
    <lineage>
        <taxon>Bacteria</taxon>
        <taxon>Bacillati</taxon>
        <taxon>Actinomycetota</taxon>
        <taxon>Actinomycetes</taxon>
        <taxon>Pseudonocardiales</taxon>
        <taxon>Pseudonocardiaceae</taxon>
        <taxon>Amycolatopsis</taxon>
    </lineage>
</organism>
<dbReference type="SUPFAM" id="SSF51679">
    <property type="entry name" value="Bacterial luciferase-like"/>
    <property type="match status" value="1"/>
</dbReference>
<dbReference type="PANTHER" id="PTHR43244">
    <property type="match status" value="1"/>
</dbReference>
<evidence type="ECO:0000259" key="2">
    <source>
        <dbReference type="Pfam" id="PF00296"/>
    </source>
</evidence>
<feature type="domain" description="Luciferase-like" evidence="2">
    <location>
        <begin position="12"/>
        <end position="288"/>
    </location>
</feature>
<dbReference type="Pfam" id="PF00296">
    <property type="entry name" value="Bac_luciferase"/>
    <property type="match status" value="1"/>
</dbReference>
<dbReference type="GO" id="GO:0016705">
    <property type="term" value="F:oxidoreductase activity, acting on paired donors, with incorporation or reduction of molecular oxygen"/>
    <property type="evidence" value="ECO:0007669"/>
    <property type="project" value="InterPro"/>
</dbReference>
<accession>A0A9Y2IQG9</accession>
<dbReference type="RefSeq" id="WP_285973198.1">
    <property type="nucleotide sequence ID" value="NZ_CP127294.1"/>
</dbReference>
<name>A0A9Y2IQG9_9PSEU</name>
<dbReference type="AlphaFoldDB" id="A0A9Y2IQG9"/>